<dbReference type="Proteomes" id="UP000093080">
    <property type="component" value="Unassembled WGS sequence"/>
</dbReference>
<protein>
    <submittedName>
        <fullName evidence="2">Multidrug efflux pump subunit AcrB</fullName>
    </submittedName>
</protein>
<dbReference type="SUPFAM" id="SSF82714">
    <property type="entry name" value="Multidrug efflux transporter AcrB TolC docking domain, DN and DC subdomains"/>
    <property type="match status" value="2"/>
</dbReference>
<evidence type="ECO:0000256" key="1">
    <source>
        <dbReference type="SAM" id="Phobius"/>
    </source>
</evidence>
<dbReference type="EMBL" id="MAGO01000005">
    <property type="protein sequence ID" value="OCC15410.1"/>
    <property type="molecule type" value="Genomic_DNA"/>
</dbReference>
<sequence>MKGSIRWMAQNHVAANLLMLVFIVGGLFMLKNLKQEIFPEVSLDTIQVSVAYPGASPEEIEDGIILKIEENLTEVDGIKEIQSQAREGIGIVNAVLREDANPDLVLQDVKNAVDRIITFPEDAEKPIISKLVNRREVVSVVVHGDLSERALRELVEEIRDELLQKPNITQVDLAGIRPYEITIEIPEENLRRYRLTLNEIASRIRHSSLDVPGGRIKARGGEILIRTKEKRYTAQEYKDIIIIARPDGTLVRLGDIAKVRDGFEDIDLIARFNGEPAAMVKIYRVGDQRPTDISETVRKFVESRSKTLPPGVHLSIWNDTSEILKSRMNLLIKNALLGLILVFLVLGAFLETSLAIWVMLGIPISFLGALFFMPFLDLSINMVSLFAFIMALGIVVDDAIVVGESIYEQRERGKDRLRAAIDGAIEVGIPVIFSVLTTIVAFIPLIFVTGIMGKFIKVIPMVVITIFVISLIESLYVLPSHLSFGVGPNLFKTGRIWISNCLKKVVEGPYKKLLKFSLKHRYATCALAISVFLITIGILRGGIMKFTFMPEVESDIIKVYIQMPVGTPIEETERVQEYVVDKGLQVIKEFDSKRKDGTSILRGVYALSGGTIPGGGPTGGAISTGTHLANIRMALEPYEIRGFSTNEVLNRWRELVGEIPGVEAITFKANLVHMGANIDVQIAHKDPHVLVKVRDELKKALSSYPGVYNIEDNYSVGKQEFKIFLRPEGRLLGITEEDLGRQIRAAFYGAEALRLQRGRNEVKVMVRYPDARRRSVFDLEDMRIRTPGGGEVPLKYVAKIVPGRGYNAIYRFNRKRVIDVTASVDKKVANAQDILDDLKTGLLKRLVNDYPGLTFSLEGESKERRESMDSMMSGFLLALFGIYALLAIPFKSYVQPFIIMLAIPFGVVGAILGHMIMGYNLSILSMFGIVALSGVVVNDSLLLVDQANKVRRKGHSTFEALVIAATRRFRPILLTSLTTFFGLTPMILETSVQAQFLIPMAISLGFGILFATIITLFLIPSFYLVLEDVKSFYAFKKVDQKNG</sequence>
<proteinExistence type="predicted"/>
<accession>A0A1B9F681</accession>
<keyword evidence="1" id="KW-0812">Transmembrane</keyword>
<dbReference type="GO" id="GO:0042910">
    <property type="term" value="F:xenobiotic transmembrane transporter activity"/>
    <property type="evidence" value="ECO:0007669"/>
    <property type="project" value="TreeGrafter"/>
</dbReference>
<dbReference type="PANTHER" id="PTHR32063">
    <property type="match status" value="1"/>
</dbReference>
<keyword evidence="3" id="KW-1185">Reference proteome</keyword>
<dbReference type="STRING" id="1156395.DBT_1157"/>
<dbReference type="GO" id="GO:0005886">
    <property type="term" value="C:plasma membrane"/>
    <property type="evidence" value="ECO:0007669"/>
    <property type="project" value="TreeGrafter"/>
</dbReference>
<dbReference type="InterPro" id="IPR001036">
    <property type="entry name" value="Acrflvin-R"/>
</dbReference>
<feature type="transmembrane region" description="Helical" evidence="1">
    <location>
        <begin position="427"/>
        <end position="452"/>
    </location>
</feature>
<evidence type="ECO:0000313" key="3">
    <source>
        <dbReference type="Proteomes" id="UP000093080"/>
    </source>
</evidence>
<feature type="transmembrane region" description="Helical" evidence="1">
    <location>
        <begin position="382"/>
        <end position="407"/>
    </location>
</feature>
<comment type="caution">
    <text evidence="2">The sequence shown here is derived from an EMBL/GenBank/DDBJ whole genome shotgun (WGS) entry which is preliminary data.</text>
</comment>
<keyword evidence="1" id="KW-0472">Membrane</keyword>
<feature type="transmembrane region" description="Helical" evidence="1">
    <location>
        <begin position="897"/>
        <end position="917"/>
    </location>
</feature>
<feature type="transmembrane region" description="Helical" evidence="1">
    <location>
        <begin position="971"/>
        <end position="988"/>
    </location>
</feature>
<feature type="transmembrane region" description="Helical" evidence="1">
    <location>
        <begin position="1000"/>
        <end position="1026"/>
    </location>
</feature>
<feature type="transmembrane region" description="Helical" evidence="1">
    <location>
        <begin position="12"/>
        <end position="30"/>
    </location>
</feature>
<dbReference type="Pfam" id="PF00873">
    <property type="entry name" value="ACR_tran"/>
    <property type="match status" value="1"/>
</dbReference>
<dbReference type="PANTHER" id="PTHR32063:SF33">
    <property type="entry name" value="RND SUPERFAMILY EFFLUX PUMP PERMEASE COMPONENT"/>
    <property type="match status" value="1"/>
</dbReference>
<feature type="transmembrane region" description="Helical" evidence="1">
    <location>
        <begin position="357"/>
        <end position="376"/>
    </location>
</feature>
<dbReference type="Gene3D" id="3.30.70.1440">
    <property type="entry name" value="Multidrug efflux transporter AcrB pore domain"/>
    <property type="match status" value="1"/>
</dbReference>
<dbReference type="OrthoDB" id="9807612at2"/>
<feature type="transmembrane region" description="Helical" evidence="1">
    <location>
        <begin position="871"/>
        <end position="890"/>
    </location>
</feature>
<reference evidence="2 3" key="1">
    <citation type="submission" date="2016-06" db="EMBL/GenBank/DDBJ databases">
        <title>Respiratory ammonification of nitrate coupled to the oxidation of elemental sulfur in deep-sea autotrophic thermophilic bacteria.</title>
        <authorList>
            <person name="Slobodkina G.B."/>
            <person name="Mardanov A.V."/>
            <person name="Ravin N.V."/>
            <person name="Frolova A.A."/>
            <person name="Viryasiv M.B."/>
            <person name="Chernyh N.A."/>
            <person name="Bonch-Osmolovskaya E.A."/>
            <person name="Slobodkin A.I."/>
        </authorList>
    </citation>
    <scope>NUCLEOTIDE SEQUENCE [LARGE SCALE GENOMIC DNA]</scope>
    <source>
        <strain evidence="2 3">S69</strain>
    </source>
</reference>
<dbReference type="AlphaFoldDB" id="A0A1B9F681"/>
<feature type="transmembrane region" description="Helical" evidence="1">
    <location>
        <begin position="330"/>
        <end position="350"/>
    </location>
</feature>
<dbReference type="SUPFAM" id="SSF82693">
    <property type="entry name" value="Multidrug efflux transporter AcrB pore domain, PN1, PN2, PC1 and PC2 subdomains"/>
    <property type="match status" value="2"/>
</dbReference>
<dbReference type="RefSeq" id="WP_067617451.1">
    <property type="nucleotide sequence ID" value="NZ_MAGO01000005.1"/>
</dbReference>
<dbReference type="Gene3D" id="3.30.70.1320">
    <property type="entry name" value="Multidrug efflux transporter AcrB pore domain like"/>
    <property type="match status" value="1"/>
</dbReference>
<organism evidence="2 3">
    <name type="scientific">Dissulfuribacter thermophilus</name>
    <dbReference type="NCBI Taxonomy" id="1156395"/>
    <lineage>
        <taxon>Bacteria</taxon>
        <taxon>Pseudomonadati</taxon>
        <taxon>Thermodesulfobacteriota</taxon>
        <taxon>Dissulfuribacteria</taxon>
        <taxon>Dissulfuribacterales</taxon>
        <taxon>Dissulfuribacteraceae</taxon>
        <taxon>Dissulfuribacter</taxon>
    </lineage>
</organism>
<dbReference type="Gene3D" id="3.30.70.1430">
    <property type="entry name" value="Multidrug efflux transporter AcrB pore domain"/>
    <property type="match status" value="2"/>
</dbReference>
<keyword evidence="1" id="KW-1133">Transmembrane helix</keyword>
<dbReference type="InterPro" id="IPR027463">
    <property type="entry name" value="AcrB_DN_DC_subdom"/>
</dbReference>
<dbReference type="SUPFAM" id="SSF82866">
    <property type="entry name" value="Multidrug efflux transporter AcrB transmembrane domain"/>
    <property type="match status" value="2"/>
</dbReference>
<dbReference type="Gene3D" id="3.30.2090.10">
    <property type="entry name" value="Multidrug efflux transporter AcrB TolC docking domain, DN and DC subdomains"/>
    <property type="match status" value="2"/>
</dbReference>
<evidence type="ECO:0000313" key="2">
    <source>
        <dbReference type="EMBL" id="OCC15410.1"/>
    </source>
</evidence>
<dbReference type="PRINTS" id="PR00702">
    <property type="entry name" value="ACRIFLAVINRP"/>
</dbReference>
<dbReference type="Gene3D" id="1.20.1640.10">
    <property type="entry name" value="Multidrug efflux transporter AcrB transmembrane domain"/>
    <property type="match status" value="2"/>
</dbReference>
<gene>
    <name evidence="2" type="ORF">DBT_1157</name>
</gene>
<feature type="transmembrane region" description="Helical" evidence="1">
    <location>
        <begin position="458"/>
        <end position="478"/>
    </location>
</feature>
<name>A0A1B9F681_9BACT</name>
<feature type="transmembrane region" description="Helical" evidence="1">
    <location>
        <begin position="923"/>
        <end position="944"/>
    </location>
</feature>
<feature type="transmembrane region" description="Helical" evidence="1">
    <location>
        <begin position="522"/>
        <end position="543"/>
    </location>
</feature>
<dbReference type="PATRIC" id="fig|1156395.6.peg.1172"/>